<dbReference type="GO" id="GO:0017136">
    <property type="term" value="F:histone deacetylase activity, NAD-dependent"/>
    <property type="evidence" value="ECO:0007669"/>
    <property type="project" value="TreeGrafter"/>
</dbReference>
<dbReference type="OrthoDB" id="420264at2759"/>
<keyword evidence="6 9" id="KW-0862">Zinc</keyword>
<dbReference type="GO" id="GO:0070403">
    <property type="term" value="F:NAD+ binding"/>
    <property type="evidence" value="ECO:0007669"/>
    <property type="project" value="InterPro"/>
</dbReference>
<accession>A0A0C3AN39</accession>
<dbReference type="AlphaFoldDB" id="A0A0C3AN39"/>
<sequence length="459" mass="49414">GISTSAGIPDFRSPNTGLYANLAKLNLPYPEAVFDIDFFLHNPQPFYTLARDIAPGKFIPTPTHAFIRLLHEQGKLHTCFTQNIDTLERRANVPDDKVIEAHGSFASSRCVECKTPYDNKRMMDHIVDARVPTCLDPDCGSLVKPDIVFFGESLPPQFINAVPALRSAALVIIMGTSLKVQPFAMLPNLVPRTGCPRLLLNLDPAGTIGMRIVSRRPSGAQADSDDEEEEDERDEQEEEEEEEEAWPDDVVHLGPCDTSVRELCDLLGWRGDLERIWKEVGGAVDSVGTAEFGKTTAGDIGGIGNTLGSMNHPAHSEELAKKSLRGAPVGDASVYPREGDGVAGVEPGEEQGERQEKEDKPLVHVKDNSVEKTVEKIVSDMQVALSISPNSKPNDAAAALDGTFTQEEAVEAAASLRDNLQSADAGSRSAEDLGGGQATTAAPPQTDTGPATRKDSEVV</sequence>
<evidence type="ECO:0000256" key="4">
    <source>
        <dbReference type="ARBA" id="ARBA00022679"/>
    </source>
</evidence>
<name>A0A0C3AN39_SERVB</name>
<evidence type="ECO:0000256" key="5">
    <source>
        <dbReference type="ARBA" id="ARBA00022723"/>
    </source>
</evidence>
<dbReference type="HOGENOM" id="CLU_023643_0_3_1"/>
<evidence type="ECO:0000256" key="7">
    <source>
        <dbReference type="ARBA" id="ARBA00023027"/>
    </source>
</evidence>
<dbReference type="GO" id="GO:0005634">
    <property type="term" value="C:nucleus"/>
    <property type="evidence" value="ECO:0007669"/>
    <property type="project" value="TreeGrafter"/>
</dbReference>
<keyword evidence="8" id="KW-0496">Mitochondrion</keyword>
<dbReference type="PANTHER" id="PTHR11085">
    <property type="entry name" value="NAD-DEPENDENT PROTEIN DEACYLASE SIRTUIN-5, MITOCHONDRIAL-RELATED"/>
    <property type="match status" value="1"/>
</dbReference>
<proteinExistence type="inferred from homology"/>
<keyword evidence="13" id="KW-1185">Reference proteome</keyword>
<dbReference type="InterPro" id="IPR050134">
    <property type="entry name" value="NAD-dep_sirtuin_deacylases"/>
</dbReference>
<dbReference type="Proteomes" id="UP000054097">
    <property type="component" value="Unassembled WGS sequence"/>
</dbReference>
<evidence type="ECO:0000256" key="10">
    <source>
        <dbReference type="SAM" id="MobiDB-lite"/>
    </source>
</evidence>
<keyword evidence="5 9" id="KW-0479">Metal-binding</keyword>
<dbReference type="GO" id="GO:0005739">
    <property type="term" value="C:mitochondrion"/>
    <property type="evidence" value="ECO:0007669"/>
    <property type="project" value="UniProtKB-SubCell"/>
</dbReference>
<reference evidence="13" key="2">
    <citation type="submission" date="2015-01" db="EMBL/GenBank/DDBJ databases">
        <title>Evolutionary Origins and Diversification of the Mycorrhizal Mutualists.</title>
        <authorList>
            <consortium name="DOE Joint Genome Institute"/>
            <consortium name="Mycorrhizal Genomics Consortium"/>
            <person name="Kohler A."/>
            <person name="Kuo A."/>
            <person name="Nagy L.G."/>
            <person name="Floudas D."/>
            <person name="Copeland A."/>
            <person name="Barry K.W."/>
            <person name="Cichocki N."/>
            <person name="Veneault-Fourrey C."/>
            <person name="LaButti K."/>
            <person name="Lindquist E.A."/>
            <person name="Lipzen A."/>
            <person name="Lundell T."/>
            <person name="Morin E."/>
            <person name="Murat C."/>
            <person name="Riley R."/>
            <person name="Ohm R."/>
            <person name="Sun H."/>
            <person name="Tunlid A."/>
            <person name="Henrissat B."/>
            <person name="Grigoriev I.V."/>
            <person name="Hibbett D.S."/>
            <person name="Martin F."/>
        </authorList>
    </citation>
    <scope>NUCLEOTIDE SEQUENCE [LARGE SCALE GENOMIC DNA]</scope>
    <source>
        <strain evidence="13">MAFF 305830</strain>
    </source>
</reference>
<evidence type="ECO:0000313" key="13">
    <source>
        <dbReference type="Proteomes" id="UP000054097"/>
    </source>
</evidence>
<keyword evidence="7" id="KW-0520">NAD</keyword>
<evidence type="ECO:0000256" key="6">
    <source>
        <dbReference type="ARBA" id="ARBA00022833"/>
    </source>
</evidence>
<dbReference type="STRING" id="933852.A0A0C3AN39"/>
<comment type="cofactor">
    <cofactor evidence="1">
        <name>Zn(2+)</name>
        <dbReference type="ChEBI" id="CHEBI:29105"/>
    </cofactor>
</comment>
<feature type="active site" description="Proton acceptor" evidence="9">
    <location>
        <position position="102"/>
    </location>
</feature>
<protein>
    <recommendedName>
        <fullName evidence="11">Deacetylase sirtuin-type domain-containing protein</fullName>
    </recommendedName>
</protein>
<evidence type="ECO:0000256" key="2">
    <source>
        <dbReference type="ARBA" id="ARBA00004173"/>
    </source>
</evidence>
<evidence type="ECO:0000259" key="11">
    <source>
        <dbReference type="PROSITE" id="PS50305"/>
    </source>
</evidence>
<feature type="compositionally biased region" description="Low complexity" evidence="10">
    <location>
        <begin position="438"/>
        <end position="451"/>
    </location>
</feature>
<dbReference type="Gene3D" id="3.40.50.1220">
    <property type="entry name" value="TPP-binding domain"/>
    <property type="match status" value="1"/>
</dbReference>
<feature type="compositionally biased region" description="Acidic residues" evidence="10">
    <location>
        <begin position="223"/>
        <end position="247"/>
    </location>
</feature>
<comment type="similarity">
    <text evidence="3">Belongs to the sirtuin family. Class I subfamily.</text>
</comment>
<gene>
    <name evidence="12" type="ORF">M408DRAFT_314058</name>
</gene>
<evidence type="ECO:0000256" key="1">
    <source>
        <dbReference type="ARBA" id="ARBA00001947"/>
    </source>
</evidence>
<dbReference type="PROSITE" id="PS50305">
    <property type="entry name" value="SIRTUIN"/>
    <property type="match status" value="1"/>
</dbReference>
<evidence type="ECO:0000313" key="12">
    <source>
        <dbReference type="EMBL" id="KIM25995.1"/>
    </source>
</evidence>
<feature type="compositionally biased region" description="Basic and acidic residues" evidence="10">
    <location>
        <begin position="351"/>
        <end position="369"/>
    </location>
</feature>
<feature type="binding site" evidence="9">
    <location>
        <position position="139"/>
    </location>
    <ligand>
        <name>Zn(2+)</name>
        <dbReference type="ChEBI" id="CHEBI:29105"/>
    </ligand>
</feature>
<comment type="subcellular location">
    <subcellularLocation>
        <location evidence="2">Mitochondrion</location>
    </subcellularLocation>
</comment>
<reference evidence="12 13" key="1">
    <citation type="submission" date="2014-04" db="EMBL/GenBank/DDBJ databases">
        <authorList>
            <consortium name="DOE Joint Genome Institute"/>
            <person name="Kuo A."/>
            <person name="Zuccaro A."/>
            <person name="Kohler A."/>
            <person name="Nagy L.G."/>
            <person name="Floudas D."/>
            <person name="Copeland A."/>
            <person name="Barry K.W."/>
            <person name="Cichocki N."/>
            <person name="Veneault-Fourrey C."/>
            <person name="LaButti K."/>
            <person name="Lindquist E.A."/>
            <person name="Lipzen A."/>
            <person name="Lundell T."/>
            <person name="Morin E."/>
            <person name="Murat C."/>
            <person name="Sun H."/>
            <person name="Tunlid A."/>
            <person name="Henrissat B."/>
            <person name="Grigoriev I.V."/>
            <person name="Hibbett D.S."/>
            <person name="Martin F."/>
            <person name="Nordberg H.P."/>
            <person name="Cantor M.N."/>
            <person name="Hua S.X."/>
        </authorList>
    </citation>
    <scope>NUCLEOTIDE SEQUENCE [LARGE SCALE GENOMIC DNA]</scope>
    <source>
        <strain evidence="12 13">MAFF 305830</strain>
    </source>
</reference>
<evidence type="ECO:0000256" key="8">
    <source>
        <dbReference type="ARBA" id="ARBA00023128"/>
    </source>
</evidence>
<dbReference type="GO" id="GO:0046872">
    <property type="term" value="F:metal ion binding"/>
    <property type="evidence" value="ECO:0007669"/>
    <property type="project" value="UniProtKB-KW"/>
</dbReference>
<dbReference type="SUPFAM" id="SSF52467">
    <property type="entry name" value="DHS-like NAD/FAD-binding domain"/>
    <property type="match status" value="1"/>
</dbReference>
<evidence type="ECO:0000256" key="3">
    <source>
        <dbReference type="ARBA" id="ARBA00006924"/>
    </source>
</evidence>
<organism evidence="12 13">
    <name type="scientific">Serendipita vermifera MAFF 305830</name>
    <dbReference type="NCBI Taxonomy" id="933852"/>
    <lineage>
        <taxon>Eukaryota</taxon>
        <taxon>Fungi</taxon>
        <taxon>Dikarya</taxon>
        <taxon>Basidiomycota</taxon>
        <taxon>Agaricomycotina</taxon>
        <taxon>Agaricomycetes</taxon>
        <taxon>Sebacinales</taxon>
        <taxon>Serendipitaceae</taxon>
        <taxon>Serendipita</taxon>
    </lineage>
</organism>
<keyword evidence="4" id="KW-0808">Transferase</keyword>
<feature type="region of interest" description="Disordered" evidence="10">
    <location>
        <begin position="212"/>
        <end position="252"/>
    </location>
</feature>
<feature type="binding site" evidence="9">
    <location>
        <position position="110"/>
    </location>
    <ligand>
        <name>Zn(2+)</name>
        <dbReference type="ChEBI" id="CHEBI:29105"/>
    </ligand>
</feature>
<evidence type="ECO:0000256" key="9">
    <source>
        <dbReference type="PROSITE-ProRule" id="PRU00236"/>
    </source>
</evidence>
<feature type="region of interest" description="Disordered" evidence="10">
    <location>
        <begin position="415"/>
        <end position="459"/>
    </location>
</feature>
<dbReference type="Pfam" id="PF02146">
    <property type="entry name" value="SIR2"/>
    <property type="match status" value="1"/>
</dbReference>
<feature type="non-terminal residue" evidence="12">
    <location>
        <position position="1"/>
    </location>
</feature>
<dbReference type="InterPro" id="IPR026590">
    <property type="entry name" value="Ssirtuin_cat_dom"/>
</dbReference>
<feature type="binding site" evidence="9">
    <location>
        <position position="134"/>
    </location>
    <ligand>
        <name>Zn(2+)</name>
        <dbReference type="ChEBI" id="CHEBI:29105"/>
    </ligand>
</feature>
<feature type="domain" description="Deacetylase sirtuin-type" evidence="11">
    <location>
        <begin position="1"/>
        <end position="270"/>
    </location>
</feature>
<dbReference type="EMBL" id="KN824309">
    <property type="protein sequence ID" value="KIM25995.1"/>
    <property type="molecule type" value="Genomic_DNA"/>
</dbReference>
<feature type="binding site" evidence="9">
    <location>
        <position position="113"/>
    </location>
    <ligand>
        <name>Zn(2+)</name>
        <dbReference type="ChEBI" id="CHEBI:29105"/>
    </ligand>
</feature>
<dbReference type="InterPro" id="IPR003000">
    <property type="entry name" value="Sirtuin"/>
</dbReference>
<dbReference type="Gene3D" id="3.30.1600.10">
    <property type="entry name" value="SIR2/SIRT2 'Small Domain"/>
    <property type="match status" value="1"/>
</dbReference>
<dbReference type="PANTHER" id="PTHR11085:SF6">
    <property type="entry name" value="NAD-DEPENDENT PROTEIN DEACETYLASE SIRTUIN-2"/>
    <property type="match status" value="1"/>
</dbReference>
<dbReference type="InterPro" id="IPR026591">
    <property type="entry name" value="Sirtuin_cat_small_dom_sf"/>
</dbReference>
<feature type="region of interest" description="Disordered" evidence="10">
    <location>
        <begin position="328"/>
        <end position="369"/>
    </location>
</feature>
<dbReference type="InterPro" id="IPR029035">
    <property type="entry name" value="DHS-like_NAD/FAD-binding_dom"/>
</dbReference>